<comment type="caution">
    <text evidence="3">The sequence shown here is derived from an EMBL/GenBank/DDBJ whole genome shotgun (WGS) entry which is preliminary data.</text>
</comment>
<sequence length="507" mass="58426">MNNKSTTSQSLYNFVQKHSKIVSNLDSNLLFRGLDSLYLVILSALTQKQQNISPVAPIDVISSQIITNPVINPQSLYSNTLCVLKAVDNIFDSDELLELMQKLLPQPFKNLKSFCQVPLDDQEPLKLSCKNSLINLISPPNNLENFDANKLQIVQEYLRTKVSVPLTVRMGADIAQQLKINYLMSFNPDLEYYNSLALIYLLLRVLSVSYYELPASGTSIQLQKYFFYIDNGEEFKEMNAKWTGKDLLNMIMPAFFKTSRCVYLGKAVSSTYALISAQQDQKESFYTAQYNTTQQPLLQASICLQATHSQFQRFKEQKRDSKQIQDIEILSDIDLLLQQSKNINAQIEFLKPKNDPFISNPAIQNKLSFEPFSPRTPKSPRKSATPVPKQIISQDNFGQLNKQQNIQQNNVKQQNDNLKPPRNSVQPDDRLQTKLDILSNYEPINSLDSFKMTEKEKKQKETEKEMLKIIKAQQKQIDELRKEMKEVKIELVKIKNKLQCKLQFYDF</sequence>
<feature type="region of interest" description="Disordered" evidence="2">
    <location>
        <begin position="366"/>
        <end position="387"/>
    </location>
</feature>
<reference evidence="4 5" key="2">
    <citation type="submission" date="2024-07" db="EMBL/GenBank/DDBJ databases">
        <authorList>
            <person name="Akdeniz Z."/>
        </authorList>
    </citation>
    <scope>NUCLEOTIDE SEQUENCE [LARGE SCALE GENOMIC DNA]</scope>
</reference>
<keyword evidence="5" id="KW-1185">Reference proteome</keyword>
<evidence type="ECO:0000313" key="3">
    <source>
        <dbReference type="EMBL" id="CAI9930558.1"/>
    </source>
</evidence>
<protein>
    <submittedName>
        <fullName evidence="4">Hypothetical_protein</fullName>
    </submittedName>
</protein>
<feature type="coiled-coil region" evidence="1">
    <location>
        <begin position="463"/>
        <end position="497"/>
    </location>
</feature>
<evidence type="ECO:0000313" key="4">
    <source>
        <dbReference type="EMBL" id="CAL5974400.1"/>
    </source>
</evidence>
<keyword evidence="1" id="KW-0175">Coiled coil</keyword>
<dbReference type="EMBL" id="CAXDID020000005">
    <property type="protein sequence ID" value="CAL5974400.1"/>
    <property type="molecule type" value="Genomic_DNA"/>
</dbReference>
<proteinExistence type="predicted"/>
<organism evidence="3">
    <name type="scientific">Hexamita inflata</name>
    <dbReference type="NCBI Taxonomy" id="28002"/>
    <lineage>
        <taxon>Eukaryota</taxon>
        <taxon>Metamonada</taxon>
        <taxon>Diplomonadida</taxon>
        <taxon>Hexamitidae</taxon>
        <taxon>Hexamitinae</taxon>
        <taxon>Hexamita</taxon>
    </lineage>
</organism>
<dbReference type="Proteomes" id="UP001642409">
    <property type="component" value="Unassembled WGS sequence"/>
</dbReference>
<dbReference type="EMBL" id="CATOUU010000464">
    <property type="protein sequence ID" value="CAI9930558.1"/>
    <property type="molecule type" value="Genomic_DNA"/>
</dbReference>
<evidence type="ECO:0000313" key="5">
    <source>
        <dbReference type="Proteomes" id="UP001642409"/>
    </source>
</evidence>
<reference evidence="3" key="1">
    <citation type="submission" date="2023-06" db="EMBL/GenBank/DDBJ databases">
        <authorList>
            <person name="Kurt Z."/>
        </authorList>
    </citation>
    <scope>NUCLEOTIDE SEQUENCE</scope>
</reference>
<evidence type="ECO:0000256" key="2">
    <source>
        <dbReference type="SAM" id="MobiDB-lite"/>
    </source>
</evidence>
<name>A0AA86P4E1_9EUKA</name>
<dbReference type="AlphaFoldDB" id="A0AA86P4E1"/>
<evidence type="ECO:0000256" key="1">
    <source>
        <dbReference type="SAM" id="Coils"/>
    </source>
</evidence>
<accession>A0AA86P4E1</accession>
<gene>
    <name evidence="3" type="ORF">HINF_LOCUS18203</name>
    <name evidence="4" type="ORF">HINF_LOCUS2834</name>
</gene>